<dbReference type="InterPro" id="IPR017926">
    <property type="entry name" value="GATASE"/>
</dbReference>
<dbReference type="Proteomes" id="UP000033965">
    <property type="component" value="Unassembled WGS sequence"/>
</dbReference>
<dbReference type="CDD" id="cd01743">
    <property type="entry name" value="GATase1_Anthranilate_Synthase"/>
    <property type="match status" value="1"/>
</dbReference>
<name>A0A0G1Y1K1_9BACT</name>
<comment type="caution">
    <text evidence="3">The sequence shown here is derived from an EMBL/GenBank/DDBJ whole genome shotgun (WGS) entry which is preliminary data.</text>
</comment>
<dbReference type="PANTHER" id="PTHR43418">
    <property type="entry name" value="MULTIFUNCTIONAL TRYPTOPHAN BIOSYNTHESIS PROTEIN-RELATED"/>
    <property type="match status" value="1"/>
</dbReference>
<dbReference type="InterPro" id="IPR006221">
    <property type="entry name" value="TrpG/PapA_dom"/>
</dbReference>
<dbReference type="GO" id="GO:0005829">
    <property type="term" value="C:cytosol"/>
    <property type="evidence" value="ECO:0007669"/>
    <property type="project" value="TreeGrafter"/>
</dbReference>
<dbReference type="InterPro" id="IPR050472">
    <property type="entry name" value="Anth_synth/Amidotransfase"/>
</dbReference>
<evidence type="ECO:0000256" key="1">
    <source>
        <dbReference type="ARBA" id="ARBA00022962"/>
    </source>
</evidence>
<dbReference type="PROSITE" id="PS51273">
    <property type="entry name" value="GATASE_TYPE_1"/>
    <property type="match status" value="1"/>
</dbReference>
<dbReference type="PATRIC" id="fig|1618669.3.peg.316"/>
<evidence type="ECO:0000313" key="3">
    <source>
        <dbReference type="EMBL" id="KKW08782.1"/>
    </source>
</evidence>
<dbReference type="PRINTS" id="PR00099">
    <property type="entry name" value="CPSGATASE"/>
</dbReference>
<dbReference type="GO" id="GO:0000162">
    <property type="term" value="P:L-tryptophan biosynthetic process"/>
    <property type="evidence" value="ECO:0007669"/>
    <property type="project" value="TreeGrafter"/>
</dbReference>
<keyword evidence="3" id="KW-0808">Transferase</keyword>
<dbReference type="AlphaFoldDB" id="A0A0G1Y1K1"/>
<evidence type="ECO:0000259" key="2">
    <source>
        <dbReference type="Pfam" id="PF00117"/>
    </source>
</evidence>
<dbReference type="Pfam" id="PF00117">
    <property type="entry name" value="GATase"/>
    <property type="match status" value="1"/>
</dbReference>
<gene>
    <name evidence="3" type="ORF">UY44_C0007G0044</name>
</gene>
<dbReference type="GO" id="GO:0004049">
    <property type="term" value="F:anthranilate synthase activity"/>
    <property type="evidence" value="ECO:0007669"/>
    <property type="project" value="TreeGrafter"/>
</dbReference>
<protein>
    <submittedName>
        <fullName evidence="3">Glutamine amidotransferase of anthranilate synthase</fullName>
    </submittedName>
</protein>
<dbReference type="InterPro" id="IPR029062">
    <property type="entry name" value="Class_I_gatase-like"/>
</dbReference>
<accession>A0A0G1Y1K1</accession>
<evidence type="ECO:0000313" key="4">
    <source>
        <dbReference type="Proteomes" id="UP000033965"/>
    </source>
</evidence>
<dbReference type="EMBL" id="LCPZ01000007">
    <property type="protein sequence ID" value="KKW08782.1"/>
    <property type="molecule type" value="Genomic_DNA"/>
</dbReference>
<sequence>MSTANYISKTLLNPAKGGAVKPHLTGSRIRVLILDNYDSFTFNLYQYVGEILSENGGKFTLDVVRNDEITLEEIEKRKYDRIVISPGPGDPRDPKYFGVCADVLTKIGKTTPVLGVCLGMQGMAYYFRGSVARAQKPMHGKTSIIEHDGKGVFRGLPQKLEVMRYHSLIAEKETLPECLSITATSLDTGEIMGLRHKVYPIEGIQFHPESFATEGGKQLLANFLEK</sequence>
<organism evidence="3 4">
    <name type="scientific">Candidatus Kaiserbacteria bacterium GW2011_GWA2_49_19</name>
    <dbReference type="NCBI Taxonomy" id="1618669"/>
    <lineage>
        <taxon>Bacteria</taxon>
        <taxon>Candidatus Kaiseribacteriota</taxon>
    </lineage>
</organism>
<dbReference type="PRINTS" id="PR00096">
    <property type="entry name" value="GATASE"/>
</dbReference>
<dbReference type="PRINTS" id="PR00097">
    <property type="entry name" value="ANTSNTHASEII"/>
</dbReference>
<keyword evidence="1 3" id="KW-0315">Glutamine amidotransferase</keyword>
<dbReference type="SUPFAM" id="SSF52317">
    <property type="entry name" value="Class I glutamine amidotransferase-like"/>
    <property type="match status" value="1"/>
</dbReference>
<feature type="domain" description="Glutamine amidotransferase" evidence="2">
    <location>
        <begin position="32"/>
        <end position="225"/>
    </location>
</feature>
<dbReference type="Gene3D" id="3.40.50.880">
    <property type="match status" value="1"/>
</dbReference>
<dbReference type="NCBIfam" id="TIGR00566">
    <property type="entry name" value="trpG_papA"/>
    <property type="match status" value="1"/>
</dbReference>
<reference evidence="3" key="1">
    <citation type="journal article" date="2015" name="Nature">
        <title>rRNA introns, odd ribosomes, and small enigmatic genomes across a large radiation of phyla.</title>
        <authorList>
            <person name="Brown C.T."/>
            <person name="Hug L.A."/>
            <person name="Thomas B.C."/>
            <person name="Sharon I."/>
            <person name="Castelle C.J."/>
            <person name="Singh A."/>
            <person name="Wilkins M.J."/>
            <person name="Williams K.H."/>
            <person name="Banfield J.F."/>
        </authorList>
    </citation>
    <scope>NUCLEOTIDE SEQUENCE [LARGE SCALE GENOMIC DNA]</scope>
</reference>
<dbReference type="GO" id="GO:0016740">
    <property type="term" value="F:transferase activity"/>
    <property type="evidence" value="ECO:0007669"/>
    <property type="project" value="UniProtKB-KW"/>
</dbReference>
<proteinExistence type="predicted"/>
<dbReference type="PANTHER" id="PTHR43418:SF4">
    <property type="entry name" value="MULTIFUNCTIONAL TRYPTOPHAN BIOSYNTHESIS PROTEIN"/>
    <property type="match status" value="1"/>
</dbReference>
<dbReference type="FunFam" id="3.40.50.880:FF:000003">
    <property type="entry name" value="Anthranilate synthase component II"/>
    <property type="match status" value="1"/>
</dbReference>